<sequence length="123" mass="13741">MIRISATDWFEFSNDELKKDFPESWTASIDKFAIAIKPGPAYQVHLAKEVKKAVGDKLWITAVGGIETGPLAEKLVQPGIDAVQARRWFQQNPGLVRVFANELGVKVRIDWSFEGRGKANQIS</sequence>
<keyword evidence="2" id="KW-1185">Reference proteome</keyword>
<dbReference type="OrthoDB" id="72788at2759"/>
<dbReference type="AlphaFoldDB" id="W6Q0L5"/>
<dbReference type="InterPro" id="IPR013785">
    <property type="entry name" value="Aldolase_TIM"/>
</dbReference>
<organism evidence="1 2">
    <name type="scientific">Penicillium roqueforti (strain FM164)</name>
    <dbReference type="NCBI Taxonomy" id="1365484"/>
    <lineage>
        <taxon>Eukaryota</taxon>
        <taxon>Fungi</taxon>
        <taxon>Dikarya</taxon>
        <taxon>Ascomycota</taxon>
        <taxon>Pezizomycotina</taxon>
        <taxon>Eurotiomycetes</taxon>
        <taxon>Eurotiomycetidae</taxon>
        <taxon>Eurotiales</taxon>
        <taxon>Aspergillaceae</taxon>
        <taxon>Penicillium</taxon>
    </lineage>
</organism>
<gene>
    <name evidence="1" type="ORF">PROQFM164_S01g003623</name>
</gene>
<dbReference type="Gene3D" id="3.20.20.70">
    <property type="entry name" value="Aldolase class I"/>
    <property type="match status" value="1"/>
</dbReference>
<protein>
    <submittedName>
        <fullName evidence="1">Aldolase-type TIM barrel</fullName>
    </submittedName>
</protein>
<evidence type="ECO:0000313" key="1">
    <source>
        <dbReference type="EMBL" id="CDM29810.1"/>
    </source>
</evidence>
<accession>W6Q0L5</accession>
<dbReference type="SUPFAM" id="SSF51395">
    <property type="entry name" value="FMN-linked oxidoreductases"/>
    <property type="match status" value="1"/>
</dbReference>
<proteinExistence type="predicted"/>
<dbReference type="STRING" id="1365484.W6Q0L5"/>
<name>W6Q0L5_PENRF</name>
<evidence type="ECO:0000313" key="2">
    <source>
        <dbReference type="Proteomes" id="UP000030686"/>
    </source>
</evidence>
<reference evidence="1" key="1">
    <citation type="journal article" date="2014" name="Nat. Commun.">
        <title>Multiple recent horizontal transfers of a large genomic region in cheese making fungi.</title>
        <authorList>
            <person name="Cheeseman K."/>
            <person name="Ropars J."/>
            <person name="Renault P."/>
            <person name="Dupont J."/>
            <person name="Gouzy J."/>
            <person name="Branca A."/>
            <person name="Abraham A.L."/>
            <person name="Ceppi M."/>
            <person name="Conseiller E."/>
            <person name="Debuchy R."/>
            <person name="Malagnac F."/>
            <person name="Goarin A."/>
            <person name="Silar P."/>
            <person name="Lacoste S."/>
            <person name="Sallet E."/>
            <person name="Bensimon A."/>
            <person name="Giraud T."/>
            <person name="Brygoo Y."/>
        </authorList>
    </citation>
    <scope>NUCLEOTIDE SEQUENCE [LARGE SCALE GENOMIC DNA]</scope>
    <source>
        <strain evidence="1">FM164</strain>
    </source>
</reference>
<dbReference type="Proteomes" id="UP000030686">
    <property type="component" value="Unassembled WGS sequence"/>
</dbReference>
<dbReference type="EMBL" id="HG792015">
    <property type="protein sequence ID" value="CDM29810.1"/>
    <property type="molecule type" value="Genomic_DNA"/>
</dbReference>